<evidence type="ECO:0000256" key="2">
    <source>
        <dbReference type="SAM" id="Phobius"/>
    </source>
</evidence>
<organism evidence="3 4">
    <name type="scientific">Methylorubrum extorquens DSM 13060</name>
    <dbReference type="NCBI Taxonomy" id="882800"/>
    <lineage>
        <taxon>Bacteria</taxon>
        <taxon>Pseudomonadati</taxon>
        <taxon>Pseudomonadota</taxon>
        <taxon>Alphaproteobacteria</taxon>
        <taxon>Hyphomicrobiales</taxon>
        <taxon>Methylobacteriaceae</taxon>
        <taxon>Methylorubrum</taxon>
    </lineage>
</organism>
<name>H1KPF0_METEX</name>
<gene>
    <name evidence="3" type="ORF">MetexDRAFT_4513</name>
</gene>
<keyword evidence="2" id="KW-1133">Transmembrane helix</keyword>
<evidence type="ECO:0000313" key="4">
    <source>
        <dbReference type="Proteomes" id="UP000004382"/>
    </source>
</evidence>
<evidence type="ECO:0000256" key="1">
    <source>
        <dbReference type="SAM" id="MobiDB-lite"/>
    </source>
</evidence>
<keyword evidence="3" id="KW-0418">Kinase</keyword>
<dbReference type="GO" id="GO:0016301">
    <property type="term" value="F:kinase activity"/>
    <property type="evidence" value="ECO:0007669"/>
    <property type="project" value="UniProtKB-KW"/>
</dbReference>
<dbReference type="Proteomes" id="UP000004382">
    <property type="component" value="Unassembled WGS sequence"/>
</dbReference>
<keyword evidence="2" id="KW-0812">Transmembrane</keyword>
<evidence type="ECO:0000313" key="3">
    <source>
        <dbReference type="EMBL" id="EHP90609.1"/>
    </source>
</evidence>
<keyword evidence="3" id="KW-0808">Transferase</keyword>
<dbReference type="AlphaFoldDB" id="H1KPF0"/>
<dbReference type="EMBL" id="AGJK01000167">
    <property type="protein sequence ID" value="EHP90609.1"/>
    <property type="molecule type" value="Genomic_DNA"/>
</dbReference>
<comment type="caution">
    <text evidence="3">The sequence shown here is derived from an EMBL/GenBank/DDBJ whole genome shotgun (WGS) entry which is preliminary data.</text>
</comment>
<sequence>MSLGLAMDGAPDTTGADARRPSAAAAQPRGNRLVFHIGGLCLGIAIPLLGIIGGAQWSYAARERQEVEAGAIARARDVAAAV</sequence>
<feature type="non-terminal residue" evidence="3">
    <location>
        <position position="82"/>
    </location>
</feature>
<keyword evidence="2" id="KW-0472">Membrane</keyword>
<accession>H1KPF0</accession>
<reference evidence="3 4" key="1">
    <citation type="submission" date="2011-09" db="EMBL/GenBank/DDBJ databases">
        <title>The draft genome of Methylobacterium extorquens DSM 13060.</title>
        <authorList>
            <consortium name="US DOE Joint Genome Institute (JGI-PGF)"/>
            <person name="Lucas S."/>
            <person name="Han J."/>
            <person name="Lapidus A."/>
            <person name="Cheng J.-F."/>
            <person name="Goodwin L."/>
            <person name="Pitluck S."/>
            <person name="Peters L."/>
            <person name="Land M.L."/>
            <person name="Hauser L."/>
            <person name="Koskimaki J."/>
            <person name="Halonen O."/>
            <person name="Pirttila A."/>
            <person name="Frank C."/>
            <person name="Woyke T.J."/>
        </authorList>
    </citation>
    <scope>NUCLEOTIDE SEQUENCE [LARGE SCALE GENOMIC DNA]</scope>
    <source>
        <strain evidence="3 4">DSM 13060</strain>
    </source>
</reference>
<protein>
    <submittedName>
        <fullName evidence="3">Putative signal transduction histidine kinase</fullName>
    </submittedName>
</protein>
<proteinExistence type="predicted"/>
<feature type="region of interest" description="Disordered" evidence="1">
    <location>
        <begin position="1"/>
        <end position="27"/>
    </location>
</feature>
<feature type="transmembrane region" description="Helical" evidence="2">
    <location>
        <begin position="33"/>
        <end position="55"/>
    </location>
</feature>